<gene>
    <name evidence="6" type="ORF">FYC62_00420</name>
</gene>
<evidence type="ECO:0000256" key="4">
    <source>
        <dbReference type="ARBA" id="ARBA00022946"/>
    </source>
</evidence>
<dbReference type="SUPFAM" id="SSF53474">
    <property type="entry name" value="alpha/beta-Hydrolases"/>
    <property type="match status" value="1"/>
</dbReference>
<dbReference type="GO" id="GO:0006508">
    <property type="term" value="P:proteolysis"/>
    <property type="evidence" value="ECO:0007669"/>
    <property type="project" value="UniProtKB-KW"/>
</dbReference>
<evidence type="ECO:0000313" key="6">
    <source>
        <dbReference type="EMBL" id="QEK50296.1"/>
    </source>
</evidence>
<dbReference type="PANTHER" id="PTHR42776:SF28">
    <property type="entry name" value="GLUTAMYL ENDOPEPTIDASE, CHLOROPLASTIC-RELATED"/>
    <property type="match status" value="1"/>
</dbReference>
<proteinExistence type="predicted"/>
<dbReference type="InterPro" id="IPR001375">
    <property type="entry name" value="Peptidase_S9_cat"/>
</dbReference>
<dbReference type="RefSeq" id="WP_149073508.1">
    <property type="nucleotide sequence ID" value="NZ_CP043329.1"/>
</dbReference>
<keyword evidence="1" id="KW-0645">Protease</keyword>
<keyword evidence="3" id="KW-0720">Serine protease</keyword>
<keyword evidence="4" id="KW-0809">Transit peptide</keyword>
<reference evidence="6 7" key="1">
    <citation type="submission" date="2019-08" db="EMBL/GenBank/DDBJ databases">
        <title>Pedobacter sp. nov., isolated from Han river, South Korea.</title>
        <authorList>
            <person name="Lee D.-H."/>
            <person name="Kim Y.-S."/>
            <person name="Hwang E.-M."/>
            <person name="Le Tran T.C."/>
            <person name="Cha C.-J."/>
        </authorList>
    </citation>
    <scope>NUCLEOTIDE SEQUENCE [LARGE SCALE GENOMIC DNA]</scope>
    <source>
        <strain evidence="6 7">CJ43</strain>
    </source>
</reference>
<feature type="domain" description="Peptidase S9 prolyl oligopeptidase catalytic" evidence="5">
    <location>
        <begin position="660"/>
        <end position="815"/>
    </location>
</feature>
<keyword evidence="2" id="KW-0378">Hydrolase</keyword>
<dbReference type="FunFam" id="3.40.50.1820:FF:000049">
    <property type="entry name" value="probable glutamyl endopeptidase, chloroplastic"/>
    <property type="match status" value="1"/>
</dbReference>
<evidence type="ECO:0000256" key="1">
    <source>
        <dbReference type="ARBA" id="ARBA00022670"/>
    </source>
</evidence>
<dbReference type="GO" id="GO:0004252">
    <property type="term" value="F:serine-type endopeptidase activity"/>
    <property type="evidence" value="ECO:0007669"/>
    <property type="project" value="TreeGrafter"/>
</dbReference>
<keyword evidence="7" id="KW-1185">Reference proteome</keyword>
<dbReference type="AlphaFoldDB" id="A0A5C0VD30"/>
<dbReference type="EMBL" id="CP043329">
    <property type="protein sequence ID" value="QEK50296.1"/>
    <property type="molecule type" value="Genomic_DNA"/>
</dbReference>
<dbReference type="SUPFAM" id="SSF82171">
    <property type="entry name" value="DPP6 N-terminal domain-like"/>
    <property type="match status" value="1"/>
</dbReference>
<dbReference type="Gene3D" id="2.120.10.30">
    <property type="entry name" value="TolB, C-terminal domain"/>
    <property type="match status" value="1"/>
</dbReference>
<evidence type="ECO:0000256" key="3">
    <source>
        <dbReference type="ARBA" id="ARBA00022825"/>
    </source>
</evidence>
<protein>
    <submittedName>
        <fullName evidence="6">Prolyl oligopeptidase family serine peptidase</fullName>
    </submittedName>
</protein>
<dbReference type="Pfam" id="PF00326">
    <property type="entry name" value="Peptidase_S9"/>
    <property type="match status" value="1"/>
</dbReference>
<evidence type="ECO:0000259" key="5">
    <source>
        <dbReference type="Pfam" id="PF00326"/>
    </source>
</evidence>
<dbReference type="InterPro" id="IPR029058">
    <property type="entry name" value="AB_hydrolase_fold"/>
</dbReference>
<evidence type="ECO:0000256" key="2">
    <source>
        <dbReference type="ARBA" id="ARBA00022801"/>
    </source>
</evidence>
<organism evidence="6 7">
    <name type="scientific">Pedobacter aquae</name>
    <dbReference type="NCBI Taxonomy" id="2605747"/>
    <lineage>
        <taxon>Bacteria</taxon>
        <taxon>Pseudomonadati</taxon>
        <taxon>Bacteroidota</taxon>
        <taxon>Sphingobacteriia</taxon>
        <taxon>Sphingobacteriales</taxon>
        <taxon>Sphingobacteriaceae</taxon>
        <taxon>Pedobacter</taxon>
    </lineage>
</organism>
<sequence>MNRRTKRILTIAGIYLIPALFAFKAVAQDLNGYQKPPKEITSIIENTVNRNIVISGKGKFMAILQEPGYPSIKEISQPLLKLAGLRINATNSSSNGIAKYSSVTLKNIESDKEFPITSLPKDAQVGHLVFSPTENQLAFAVFLDNEVQLWVASTSTGVAQRLTNFPLNDTYGKLMEWAPDGTAILAKFIVDNRKALPEQDFTPDGPIITENLGGKSPARTYQDLLKNQYDELLFDDHLTAQIKMVYLNGQAVNFNRPGIYRNFSFSPDGNMVMVWTVTKPYSYYVPVSRFPYDVEIFDKYGKLTKKLAQVPLADKLPSGFDAVIKGPREFQWRADKPQTYIWVEAQDQGDPSERVSIRDIVYMQNLIGDDKPVKLASCYLRFNDIVWGDDQIAILTERWWKTRAERRVFIKPGNQSYRVNLWDRYYEDAYSDPGQFVTVKNEFNKNVLLLEYNSLKRVTDPSNINIFSISEGASPQGNRPFLLKFNVKTKVTDTLFRSKAPFYERPIYFANQSKLLISRESNIEPTNYYSIDLNRRNQTQLTFFPNPNPELFGVIKKPISYKRADGLNLNAVLYLPKDYQTSQGRLPVLMWAYPREFKTAAAAGQVKGSPYQFTRISWASPIFWVTQGFAVLDNVDMPIVGESNDQPNDTFIEQLKENAQAAINKVNDLGVGDPKKIAVGGHSYGAFMTANLLAHTNLFAAGIARSGAYNRTLTPFGFQAEERTYWESPDVYYKMSPFSYADKIKTPILLIHGEADDNSGTFPVQSERFYSALKGHGATSRFVLLPNEAHSYRAKESVLHMLWEMDNWLKTYVKNKKDGDKQINSSLKK</sequence>
<dbReference type="InterPro" id="IPR011042">
    <property type="entry name" value="6-blade_b-propeller_TolB-like"/>
</dbReference>
<dbReference type="Gene3D" id="3.40.50.1820">
    <property type="entry name" value="alpha/beta hydrolase"/>
    <property type="match status" value="1"/>
</dbReference>
<dbReference type="PANTHER" id="PTHR42776">
    <property type="entry name" value="SERINE PEPTIDASE S9 FAMILY MEMBER"/>
    <property type="match status" value="1"/>
</dbReference>
<name>A0A5C0VD30_9SPHI</name>
<dbReference type="Proteomes" id="UP000323653">
    <property type="component" value="Chromosome"/>
</dbReference>
<accession>A0A5C0VD30</accession>
<dbReference type="KEGG" id="pej:FYC62_00420"/>
<evidence type="ECO:0000313" key="7">
    <source>
        <dbReference type="Proteomes" id="UP000323653"/>
    </source>
</evidence>